<comment type="caution">
    <text evidence="4">The sequence shown here is derived from an EMBL/GenBank/DDBJ whole genome shotgun (WGS) entry which is preliminary data.</text>
</comment>
<dbReference type="RefSeq" id="WP_256541457.1">
    <property type="nucleotide sequence ID" value="NZ_JANHOH010000013.1"/>
</dbReference>
<name>A0ABT1T9K7_9SPHI</name>
<dbReference type="InterPro" id="IPR003399">
    <property type="entry name" value="Mce/MlaD"/>
</dbReference>
<dbReference type="Proteomes" id="UP001204376">
    <property type="component" value="Unassembled WGS sequence"/>
</dbReference>
<organism evidence="4 5">
    <name type="scientific">Mucilaginibacter aquariorum</name>
    <dbReference type="NCBI Taxonomy" id="2967225"/>
    <lineage>
        <taxon>Bacteria</taxon>
        <taxon>Pseudomonadati</taxon>
        <taxon>Bacteroidota</taxon>
        <taxon>Sphingobacteriia</taxon>
        <taxon>Sphingobacteriales</taxon>
        <taxon>Sphingobacteriaceae</taxon>
        <taxon>Mucilaginibacter</taxon>
    </lineage>
</organism>
<sequence>MKTTSAQKIKIGAFTVIGLLVLFLAVFYIGNQKSLFSSTFRVYGTFKNVNGLTVGNNVRFAGINVGVVDAINIVTDSSVRVDLTLNNSVKRFIKTDSKMSIGSDGLMGDKLIVIAPGGIKSNKEVDEGNELGSVNPVDVDKIITKLTRIADNAETLTTDLSQIVAKVNSGKGSIGRLLNNDKIAKDLEGTVRQANTTMKGVHATTATLNEDLKAAQSNFLLKGFFNKKKKAAKAKQDSIKKAQEKIQEAKEKAAKEAAKKKEDN</sequence>
<accession>A0ABT1T9K7</accession>
<feature type="domain" description="Mce/MlaD" evidence="3">
    <location>
        <begin position="41"/>
        <end position="117"/>
    </location>
</feature>
<keyword evidence="2" id="KW-1133">Transmembrane helix</keyword>
<keyword evidence="2" id="KW-0472">Membrane</keyword>
<evidence type="ECO:0000256" key="2">
    <source>
        <dbReference type="SAM" id="Phobius"/>
    </source>
</evidence>
<gene>
    <name evidence="4" type="ORF">NPE20_25160</name>
</gene>
<evidence type="ECO:0000313" key="5">
    <source>
        <dbReference type="Proteomes" id="UP001204376"/>
    </source>
</evidence>
<evidence type="ECO:0000313" key="4">
    <source>
        <dbReference type="EMBL" id="MCQ6961287.1"/>
    </source>
</evidence>
<keyword evidence="5" id="KW-1185">Reference proteome</keyword>
<dbReference type="EMBL" id="JANHOH010000013">
    <property type="protein sequence ID" value="MCQ6961287.1"/>
    <property type="molecule type" value="Genomic_DNA"/>
</dbReference>
<feature type="transmembrane region" description="Helical" evidence="2">
    <location>
        <begin position="12"/>
        <end position="30"/>
    </location>
</feature>
<evidence type="ECO:0000259" key="3">
    <source>
        <dbReference type="Pfam" id="PF02470"/>
    </source>
</evidence>
<dbReference type="Pfam" id="PF02470">
    <property type="entry name" value="MlaD"/>
    <property type="match status" value="1"/>
</dbReference>
<dbReference type="InterPro" id="IPR052336">
    <property type="entry name" value="MlaD_Phospholipid_Transporter"/>
</dbReference>
<proteinExistence type="predicted"/>
<dbReference type="PANTHER" id="PTHR33371">
    <property type="entry name" value="INTERMEMBRANE PHOSPHOLIPID TRANSPORT SYSTEM BINDING PROTEIN MLAD-RELATED"/>
    <property type="match status" value="1"/>
</dbReference>
<dbReference type="PANTHER" id="PTHR33371:SF4">
    <property type="entry name" value="INTERMEMBRANE PHOSPHOLIPID TRANSPORT SYSTEM BINDING PROTEIN MLAD"/>
    <property type="match status" value="1"/>
</dbReference>
<feature type="region of interest" description="Disordered" evidence="1">
    <location>
        <begin position="243"/>
        <end position="264"/>
    </location>
</feature>
<keyword evidence="2" id="KW-0812">Transmembrane</keyword>
<protein>
    <submittedName>
        <fullName evidence="4">MlaD family protein</fullName>
    </submittedName>
</protein>
<evidence type="ECO:0000256" key="1">
    <source>
        <dbReference type="SAM" id="MobiDB-lite"/>
    </source>
</evidence>
<reference evidence="4 5" key="1">
    <citation type="submission" date="2022-07" db="EMBL/GenBank/DDBJ databases">
        <title>Mucilaginibacter sp. JC4.</title>
        <authorList>
            <person name="Le V."/>
            <person name="Ko S.-R."/>
            <person name="Ahn C.-Y."/>
            <person name="Oh H.-M."/>
        </authorList>
    </citation>
    <scope>NUCLEOTIDE SEQUENCE [LARGE SCALE GENOMIC DNA]</scope>
    <source>
        <strain evidence="4 5">JC4</strain>
    </source>
</reference>